<dbReference type="GO" id="GO:0006310">
    <property type="term" value="P:DNA recombination"/>
    <property type="evidence" value="ECO:0007669"/>
    <property type="project" value="UniProtKB-KW"/>
</dbReference>
<dbReference type="EMBL" id="AUZY01002084">
    <property type="protein sequence ID" value="EQD73109.1"/>
    <property type="molecule type" value="Genomic_DNA"/>
</dbReference>
<reference evidence="2" key="1">
    <citation type="submission" date="2013-08" db="EMBL/GenBank/DDBJ databases">
        <authorList>
            <person name="Mendez C."/>
            <person name="Richter M."/>
            <person name="Ferrer M."/>
            <person name="Sanchez J."/>
        </authorList>
    </citation>
    <scope>NUCLEOTIDE SEQUENCE</scope>
</reference>
<dbReference type="GO" id="GO:0015074">
    <property type="term" value="P:DNA integration"/>
    <property type="evidence" value="ECO:0007669"/>
    <property type="project" value="InterPro"/>
</dbReference>
<keyword evidence="1" id="KW-0233">DNA recombination</keyword>
<proteinExistence type="predicted"/>
<dbReference type="InterPro" id="IPR013762">
    <property type="entry name" value="Integrase-like_cat_sf"/>
</dbReference>
<dbReference type="InterPro" id="IPR011010">
    <property type="entry name" value="DNA_brk_join_enz"/>
</dbReference>
<protein>
    <submittedName>
        <fullName evidence="2">Integrase/recombinase</fullName>
    </submittedName>
</protein>
<evidence type="ECO:0000256" key="1">
    <source>
        <dbReference type="ARBA" id="ARBA00023172"/>
    </source>
</evidence>
<organism evidence="2">
    <name type="scientific">mine drainage metagenome</name>
    <dbReference type="NCBI Taxonomy" id="410659"/>
    <lineage>
        <taxon>unclassified sequences</taxon>
        <taxon>metagenomes</taxon>
        <taxon>ecological metagenomes</taxon>
    </lineage>
</organism>
<evidence type="ECO:0000313" key="2">
    <source>
        <dbReference type="EMBL" id="EQD73109.1"/>
    </source>
</evidence>
<accession>T1CVH8</accession>
<reference evidence="2" key="2">
    <citation type="journal article" date="2014" name="ISME J.">
        <title>Microbial stratification in low pH oxic and suboxic macroscopic growths along an acid mine drainage.</title>
        <authorList>
            <person name="Mendez-Garcia C."/>
            <person name="Mesa V."/>
            <person name="Sprenger R.R."/>
            <person name="Richter M."/>
            <person name="Diez M.S."/>
            <person name="Solano J."/>
            <person name="Bargiela R."/>
            <person name="Golyshina O.V."/>
            <person name="Manteca A."/>
            <person name="Ramos J.L."/>
            <person name="Gallego J.R."/>
            <person name="Llorente I."/>
            <person name="Martins Dos Santos V.A."/>
            <person name="Jensen O.N."/>
            <person name="Pelaez A.I."/>
            <person name="Sanchez J."/>
            <person name="Ferrer M."/>
        </authorList>
    </citation>
    <scope>NUCLEOTIDE SEQUENCE</scope>
</reference>
<sequence length="188" mass="20722">MDEVAPTPSQVRAVLAKAPLRNRVVCGLMAYSGVRPEVLGNYLGDDGLTLGDFPELDLSGADPKFRKMPALVVVRESISKAGHAYLTFAATPACRAIEDYLKFRLADGEKLTRASDLVTTGRGRRPFLRTMNISEGVRATFRSLGMRDRPYVLRVYFETRLGIAEGQGKVAHRFVVHWGGHMGDITAR</sequence>
<feature type="non-terminal residue" evidence="2">
    <location>
        <position position="188"/>
    </location>
</feature>
<dbReference type="AlphaFoldDB" id="T1CVH8"/>
<dbReference type="GO" id="GO:0003677">
    <property type="term" value="F:DNA binding"/>
    <property type="evidence" value="ECO:0007669"/>
    <property type="project" value="InterPro"/>
</dbReference>
<dbReference type="SUPFAM" id="SSF56349">
    <property type="entry name" value="DNA breaking-rejoining enzymes"/>
    <property type="match status" value="1"/>
</dbReference>
<comment type="caution">
    <text evidence="2">The sequence shown here is derived from an EMBL/GenBank/DDBJ whole genome shotgun (WGS) entry which is preliminary data.</text>
</comment>
<name>T1CVH8_9ZZZZ</name>
<gene>
    <name evidence="2" type="ORF">B1B_03389</name>
</gene>
<dbReference type="Gene3D" id="1.10.443.10">
    <property type="entry name" value="Intergrase catalytic core"/>
    <property type="match status" value="1"/>
</dbReference>